<keyword evidence="2 7" id="KW-0645">Protease</keyword>
<feature type="chain" id="PRO_5015147002" evidence="5">
    <location>
        <begin position="25"/>
        <end position="483"/>
    </location>
</feature>
<dbReference type="EMBL" id="PYGF01000004">
    <property type="protein sequence ID" value="PSL04852.1"/>
    <property type="molecule type" value="Genomic_DNA"/>
</dbReference>
<organism evidence="7 8">
    <name type="scientific">Cecembia rubra</name>
    <dbReference type="NCBI Taxonomy" id="1485585"/>
    <lineage>
        <taxon>Bacteria</taxon>
        <taxon>Pseudomonadati</taxon>
        <taxon>Bacteroidota</taxon>
        <taxon>Cytophagia</taxon>
        <taxon>Cytophagales</taxon>
        <taxon>Cyclobacteriaceae</taxon>
        <taxon>Cecembia</taxon>
    </lineage>
</organism>
<reference evidence="7 8" key="1">
    <citation type="submission" date="2018-03" db="EMBL/GenBank/DDBJ databases">
        <title>Genomic Encyclopedia of Archaeal and Bacterial Type Strains, Phase II (KMG-II): from individual species to whole genera.</title>
        <authorList>
            <person name="Goeker M."/>
        </authorList>
    </citation>
    <scope>NUCLEOTIDE SEQUENCE [LARGE SCALE GENOMIC DNA]</scope>
    <source>
        <strain evidence="7 8">DSM 28057</strain>
    </source>
</reference>
<dbReference type="InterPro" id="IPR009003">
    <property type="entry name" value="Peptidase_S1_PA"/>
</dbReference>
<dbReference type="AlphaFoldDB" id="A0A2P8E5W8"/>
<dbReference type="PANTHER" id="PTHR43343">
    <property type="entry name" value="PEPTIDASE S12"/>
    <property type="match status" value="1"/>
</dbReference>
<evidence type="ECO:0000313" key="8">
    <source>
        <dbReference type="Proteomes" id="UP000240708"/>
    </source>
</evidence>
<dbReference type="GO" id="GO:0004252">
    <property type="term" value="F:serine-type endopeptidase activity"/>
    <property type="evidence" value="ECO:0007669"/>
    <property type="project" value="InterPro"/>
</dbReference>
<keyword evidence="3" id="KW-0378">Hydrolase</keyword>
<feature type="signal peptide" evidence="5">
    <location>
        <begin position="1"/>
        <end position="24"/>
    </location>
</feature>
<gene>
    <name evidence="7" type="ORF">CLV48_10426</name>
</gene>
<dbReference type="OrthoDB" id="9758917at2"/>
<evidence type="ECO:0000256" key="3">
    <source>
        <dbReference type="ARBA" id="ARBA00022801"/>
    </source>
</evidence>
<evidence type="ECO:0000256" key="4">
    <source>
        <dbReference type="ARBA" id="ARBA00022825"/>
    </source>
</evidence>
<dbReference type="InterPro" id="IPR001478">
    <property type="entry name" value="PDZ"/>
</dbReference>
<dbReference type="GO" id="GO:0006508">
    <property type="term" value="P:proteolysis"/>
    <property type="evidence" value="ECO:0007669"/>
    <property type="project" value="UniProtKB-KW"/>
</dbReference>
<evidence type="ECO:0000256" key="5">
    <source>
        <dbReference type="SAM" id="SignalP"/>
    </source>
</evidence>
<dbReference type="Pfam" id="PF13365">
    <property type="entry name" value="Trypsin_2"/>
    <property type="match status" value="1"/>
</dbReference>
<proteinExistence type="inferred from homology"/>
<dbReference type="FunFam" id="2.40.10.10:FF:000001">
    <property type="entry name" value="Periplasmic serine protease DegS"/>
    <property type="match status" value="1"/>
</dbReference>
<dbReference type="InterPro" id="IPR051201">
    <property type="entry name" value="Chloro_Bact_Ser_Proteases"/>
</dbReference>
<evidence type="ECO:0000259" key="6">
    <source>
        <dbReference type="Pfam" id="PF13180"/>
    </source>
</evidence>
<name>A0A2P8E5W8_9BACT</name>
<accession>A0A2P8E5W8</accession>
<dbReference type="Proteomes" id="UP000240708">
    <property type="component" value="Unassembled WGS sequence"/>
</dbReference>
<keyword evidence="4" id="KW-0720">Serine protease</keyword>
<comment type="caution">
    <text evidence="7">The sequence shown here is derived from an EMBL/GenBank/DDBJ whole genome shotgun (WGS) entry which is preliminary data.</text>
</comment>
<dbReference type="Gene3D" id="2.30.42.10">
    <property type="match status" value="1"/>
</dbReference>
<dbReference type="PRINTS" id="PR00834">
    <property type="entry name" value="PROTEASES2C"/>
</dbReference>
<evidence type="ECO:0000256" key="2">
    <source>
        <dbReference type="ARBA" id="ARBA00022670"/>
    </source>
</evidence>
<comment type="similarity">
    <text evidence="1">Belongs to the peptidase S1C family.</text>
</comment>
<keyword evidence="8" id="KW-1185">Reference proteome</keyword>
<protein>
    <submittedName>
        <fullName evidence="7">Do/DeqQ family serine protease</fullName>
    </submittedName>
</protein>
<dbReference type="Pfam" id="PF13180">
    <property type="entry name" value="PDZ_2"/>
    <property type="match status" value="1"/>
</dbReference>
<dbReference type="Gene3D" id="2.40.10.120">
    <property type="match status" value="1"/>
</dbReference>
<evidence type="ECO:0000256" key="1">
    <source>
        <dbReference type="ARBA" id="ARBA00010541"/>
    </source>
</evidence>
<dbReference type="CDD" id="cd06779">
    <property type="entry name" value="cpPDZ_Deg_HtrA-like"/>
    <property type="match status" value="1"/>
</dbReference>
<sequence length="483" mass="53170">MQDMMKNAKIILLAFCAGLAGSWAFQQFQEKPVQGTLMLENSNEKPRYQVKYESDNNNIRDFNTPISFVEASEKSTPSVVFIKNFSGTDQRRYSIFDYFFGTGPTQRVSTGSGVIISKDGYIVTNNHVIDRAETIEVVHQRRTYQARLIGTDKNTDLAVLKIDMDNLPAIKIGSSRDLRIGEWVIAVGNPFNLTSTVTAGIVSAKERQINILGGEFPLESFIQTDAPINPGNSGGALVNIRGELVGINTAILSRTGSYTGYGFAVPVDIAMKISNDLIKFGEVQKAIPGIDVVEITPELAEEMKTNSLDGVIVTHVIRNGAGEKAGLQKNDVITRIEGFGLTGKGSFEEILSYYYPGDRIRIEYKRNGENRTAQLTLQNLEGGTGVLRREFYSSNLLGARLEAVNAIERDRLGISHGIKITGMTRGYLRELGLNNGFVITQINGEPARNPESVGKFLEKFSGRLMLEGVTPNGQPFMQSYSVR</sequence>
<evidence type="ECO:0000313" key="7">
    <source>
        <dbReference type="EMBL" id="PSL04852.1"/>
    </source>
</evidence>
<dbReference type="SUPFAM" id="SSF50494">
    <property type="entry name" value="Trypsin-like serine proteases"/>
    <property type="match status" value="1"/>
</dbReference>
<dbReference type="InterPro" id="IPR036034">
    <property type="entry name" value="PDZ_sf"/>
</dbReference>
<keyword evidence="5" id="KW-0732">Signal</keyword>
<dbReference type="SUPFAM" id="SSF50156">
    <property type="entry name" value="PDZ domain-like"/>
    <property type="match status" value="1"/>
</dbReference>
<dbReference type="PANTHER" id="PTHR43343:SF3">
    <property type="entry name" value="PROTEASE DO-LIKE 8, CHLOROPLASTIC"/>
    <property type="match status" value="1"/>
</dbReference>
<dbReference type="InterPro" id="IPR001940">
    <property type="entry name" value="Peptidase_S1C"/>
</dbReference>
<dbReference type="RefSeq" id="WP_106566910.1">
    <property type="nucleotide sequence ID" value="NZ_JAUVYL010000018.1"/>
</dbReference>
<feature type="domain" description="PDZ" evidence="6">
    <location>
        <begin position="297"/>
        <end position="377"/>
    </location>
</feature>